<keyword evidence="2" id="KW-0805">Transcription regulation</keyword>
<evidence type="ECO:0000259" key="6">
    <source>
        <dbReference type="Pfam" id="PF04542"/>
    </source>
</evidence>
<dbReference type="InterPro" id="IPR036388">
    <property type="entry name" value="WH-like_DNA-bd_sf"/>
</dbReference>
<dbReference type="AlphaFoldDB" id="A0A9X2HZG6"/>
<sequence>MSLDWTTLTDGELATLSIAGRDAAFAEIMRRHRQPIFRMVRACVGEPDEALDLLQETFVAAHQALPRYDGARSMRAWLSTIAINKCRDWGRKRTVRRFFSRAIAIGNEAEAVADDQVAVDDAASDRQELDRVTRAISALPTNLKEPLVLRTIEGLSQVETAAVLSISEKAVETRLYRARAKLAEHLRDR</sequence>
<reference evidence="8" key="1">
    <citation type="submission" date="2022-05" db="EMBL/GenBank/DDBJ databases">
        <title>Sphingomonas sp. strain RP10 Genome sequencing and assembly.</title>
        <authorList>
            <person name="Kim I."/>
        </authorList>
    </citation>
    <scope>NUCLEOTIDE SEQUENCE</scope>
    <source>
        <strain evidence="8">RP10</strain>
    </source>
</reference>
<dbReference type="Proteomes" id="UP001139486">
    <property type="component" value="Unassembled WGS sequence"/>
</dbReference>
<dbReference type="SUPFAM" id="SSF88659">
    <property type="entry name" value="Sigma3 and sigma4 domains of RNA polymerase sigma factors"/>
    <property type="match status" value="1"/>
</dbReference>
<dbReference type="Gene3D" id="1.10.1740.10">
    <property type="match status" value="1"/>
</dbReference>
<dbReference type="InterPro" id="IPR007627">
    <property type="entry name" value="RNA_pol_sigma70_r2"/>
</dbReference>
<comment type="similarity">
    <text evidence="1">Belongs to the sigma-70 factor family. ECF subfamily.</text>
</comment>
<evidence type="ECO:0000313" key="9">
    <source>
        <dbReference type="Proteomes" id="UP001139486"/>
    </source>
</evidence>
<dbReference type="SUPFAM" id="SSF88946">
    <property type="entry name" value="Sigma2 domain of RNA polymerase sigma factors"/>
    <property type="match status" value="1"/>
</dbReference>
<dbReference type="Gene3D" id="1.10.10.10">
    <property type="entry name" value="Winged helix-like DNA-binding domain superfamily/Winged helix DNA-binding domain"/>
    <property type="match status" value="1"/>
</dbReference>
<dbReference type="GO" id="GO:0006352">
    <property type="term" value="P:DNA-templated transcription initiation"/>
    <property type="evidence" value="ECO:0007669"/>
    <property type="project" value="InterPro"/>
</dbReference>
<evidence type="ECO:0000256" key="1">
    <source>
        <dbReference type="ARBA" id="ARBA00010641"/>
    </source>
</evidence>
<keyword evidence="5" id="KW-0804">Transcription</keyword>
<dbReference type="Pfam" id="PF08281">
    <property type="entry name" value="Sigma70_r4_2"/>
    <property type="match status" value="1"/>
</dbReference>
<accession>A0A9X2HZG6</accession>
<dbReference type="NCBIfam" id="TIGR02937">
    <property type="entry name" value="sigma70-ECF"/>
    <property type="match status" value="1"/>
</dbReference>
<keyword evidence="3" id="KW-0731">Sigma factor</keyword>
<dbReference type="EMBL" id="JAMLDY010000023">
    <property type="protein sequence ID" value="MCP3736279.1"/>
    <property type="molecule type" value="Genomic_DNA"/>
</dbReference>
<organism evidence="8 9">
    <name type="scientific">Sphingomonas liriopis</name>
    <dbReference type="NCBI Taxonomy" id="2949094"/>
    <lineage>
        <taxon>Bacteria</taxon>
        <taxon>Pseudomonadati</taxon>
        <taxon>Pseudomonadota</taxon>
        <taxon>Alphaproteobacteria</taxon>
        <taxon>Sphingomonadales</taxon>
        <taxon>Sphingomonadaceae</taxon>
        <taxon>Sphingomonas</taxon>
    </lineage>
</organism>
<dbReference type="PANTHER" id="PTHR43133:SF8">
    <property type="entry name" value="RNA POLYMERASE SIGMA FACTOR HI_1459-RELATED"/>
    <property type="match status" value="1"/>
</dbReference>
<dbReference type="RefSeq" id="WP_254290269.1">
    <property type="nucleotide sequence ID" value="NZ_JAMLDY010000023.1"/>
</dbReference>
<evidence type="ECO:0000256" key="3">
    <source>
        <dbReference type="ARBA" id="ARBA00023082"/>
    </source>
</evidence>
<name>A0A9X2HZG6_9SPHN</name>
<dbReference type="InterPro" id="IPR013325">
    <property type="entry name" value="RNA_pol_sigma_r2"/>
</dbReference>
<dbReference type="InterPro" id="IPR013324">
    <property type="entry name" value="RNA_pol_sigma_r3/r4-like"/>
</dbReference>
<feature type="domain" description="RNA polymerase sigma factor 70 region 4 type 2" evidence="7">
    <location>
        <begin position="130"/>
        <end position="182"/>
    </location>
</feature>
<dbReference type="CDD" id="cd06171">
    <property type="entry name" value="Sigma70_r4"/>
    <property type="match status" value="1"/>
</dbReference>
<keyword evidence="4" id="KW-0238">DNA-binding</keyword>
<evidence type="ECO:0000259" key="7">
    <source>
        <dbReference type="Pfam" id="PF08281"/>
    </source>
</evidence>
<proteinExistence type="inferred from homology"/>
<evidence type="ECO:0000313" key="8">
    <source>
        <dbReference type="EMBL" id="MCP3736279.1"/>
    </source>
</evidence>
<feature type="domain" description="RNA polymerase sigma-70 region 2" evidence="6">
    <location>
        <begin position="29"/>
        <end position="94"/>
    </location>
</feature>
<dbReference type="GO" id="GO:0016987">
    <property type="term" value="F:sigma factor activity"/>
    <property type="evidence" value="ECO:0007669"/>
    <property type="project" value="UniProtKB-KW"/>
</dbReference>
<dbReference type="PANTHER" id="PTHR43133">
    <property type="entry name" value="RNA POLYMERASE ECF-TYPE SIGMA FACTO"/>
    <property type="match status" value="1"/>
</dbReference>
<keyword evidence="9" id="KW-1185">Reference proteome</keyword>
<comment type="caution">
    <text evidence="8">The sequence shown here is derived from an EMBL/GenBank/DDBJ whole genome shotgun (WGS) entry which is preliminary data.</text>
</comment>
<protein>
    <submittedName>
        <fullName evidence="8">RNA polymerase sigma factor</fullName>
    </submittedName>
</protein>
<dbReference type="InterPro" id="IPR014284">
    <property type="entry name" value="RNA_pol_sigma-70_dom"/>
</dbReference>
<dbReference type="InterPro" id="IPR013249">
    <property type="entry name" value="RNA_pol_sigma70_r4_t2"/>
</dbReference>
<dbReference type="GO" id="GO:0003677">
    <property type="term" value="F:DNA binding"/>
    <property type="evidence" value="ECO:0007669"/>
    <property type="project" value="UniProtKB-KW"/>
</dbReference>
<dbReference type="InterPro" id="IPR039425">
    <property type="entry name" value="RNA_pol_sigma-70-like"/>
</dbReference>
<gene>
    <name evidence="8" type="ORF">M9979_15530</name>
</gene>
<evidence type="ECO:0000256" key="2">
    <source>
        <dbReference type="ARBA" id="ARBA00023015"/>
    </source>
</evidence>
<dbReference type="Pfam" id="PF04542">
    <property type="entry name" value="Sigma70_r2"/>
    <property type="match status" value="1"/>
</dbReference>
<evidence type="ECO:0000256" key="5">
    <source>
        <dbReference type="ARBA" id="ARBA00023163"/>
    </source>
</evidence>
<evidence type="ECO:0000256" key="4">
    <source>
        <dbReference type="ARBA" id="ARBA00023125"/>
    </source>
</evidence>